<feature type="non-terminal residue" evidence="2">
    <location>
        <position position="79"/>
    </location>
</feature>
<dbReference type="AlphaFoldDB" id="A0A8S3Z1Q3"/>
<comment type="caution">
    <text evidence="2">The sequence shown here is derived from an EMBL/GenBank/DDBJ whole genome shotgun (WGS) entry which is preliminary data.</text>
</comment>
<organism evidence="2 3">
    <name type="scientific">Candidula unifasciata</name>
    <dbReference type="NCBI Taxonomy" id="100452"/>
    <lineage>
        <taxon>Eukaryota</taxon>
        <taxon>Metazoa</taxon>
        <taxon>Spiralia</taxon>
        <taxon>Lophotrochozoa</taxon>
        <taxon>Mollusca</taxon>
        <taxon>Gastropoda</taxon>
        <taxon>Heterobranchia</taxon>
        <taxon>Euthyneura</taxon>
        <taxon>Panpulmonata</taxon>
        <taxon>Eupulmonata</taxon>
        <taxon>Stylommatophora</taxon>
        <taxon>Helicina</taxon>
        <taxon>Helicoidea</taxon>
        <taxon>Geomitridae</taxon>
        <taxon>Candidula</taxon>
    </lineage>
</organism>
<evidence type="ECO:0008006" key="4">
    <source>
        <dbReference type="Google" id="ProtNLM"/>
    </source>
</evidence>
<accession>A0A8S3Z1Q3</accession>
<keyword evidence="1" id="KW-1133">Transmembrane helix</keyword>
<feature type="transmembrane region" description="Helical" evidence="1">
    <location>
        <begin position="33"/>
        <end position="55"/>
    </location>
</feature>
<keyword evidence="1" id="KW-0472">Membrane</keyword>
<dbReference type="EMBL" id="CAJHNH020001508">
    <property type="protein sequence ID" value="CAG5123387.1"/>
    <property type="molecule type" value="Genomic_DNA"/>
</dbReference>
<proteinExistence type="predicted"/>
<evidence type="ECO:0000313" key="2">
    <source>
        <dbReference type="EMBL" id="CAG5123387.1"/>
    </source>
</evidence>
<reference evidence="2" key="1">
    <citation type="submission" date="2021-04" db="EMBL/GenBank/DDBJ databases">
        <authorList>
            <consortium name="Molecular Ecology Group"/>
        </authorList>
    </citation>
    <scope>NUCLEOTIDE SEQUENCE</scope>
</reference>
<keyword evidence="1" id="KW-0812">Transmembrane</keyword>
<evidence type="ECO:0000256" key="1">
    <source>
        <dbReference type="SAM" id="Phobius"/>
    </source>
</evidence>
<keyword evidence="3" id="KW-1185">Reference proteome</keyword>
<sequence length="79" mass="8685">MELDKQDVQLISSMDGENSTSDNPMNNALPIDIGIIVFQWVLFTVLCQIVALFGIGSNIVNIICFAKQGFKDPINISLL</sequence>
<gene>
    <name evidence="2" type="ORF">CUNI_LOCUS8945</name>
</gene>
<evidence type="ECO:0000313" key="3">
    <source>
        <dbReference type="Proteomes" id="UP000678393"/>
    </source>
</evidence>
<protein>
    <recommendedName>
        <fullName evidence="4">G-protein coupled receptors family 1 profile domain-containing protein</fullName>
    </recommendedName>
</protein>
<name>A0A8S3Z1Q3_9EUPU</name>
<dbReference type="Proteomes" id="UP000678393">
    <property type="component" value="Unassembled WGS sequence"/>
</dbReference>